<dbReference type="InterPro" id="IPR005746">
    <property type="entry name" value="Thioredoxin"/>
</dbReference>
<evidence type="ECO:0000259" key="7">
    <source>
        <dbReference type="PROSITE" id="PS51352"/>
    </source>
</evidence>
<keyword evidence="4" id="KW-1015">Disulfide bond</keyword>
<dbReference type="PRINTS" id="PR00421">
    <property type="entry name" value="THIOREDOXIN"/>
</dbReference>
<accession>A0ABX5XWK5</accession>
<dbReference type="InterPro" id="IPR017937">
    <property type="entry name" value="Thioredoxin_CS"/>
</dbReference>
<keyword evidence="3" id="KW-0249">Electron transport</keyword>
<dbReference type="Proteomes" id="UP000318081">
    <property type="component" value="Chromosome"/>
</dbReference>
<gene>
    <name evidence="8" type="primary">trxA_5</name>
    <name evidence="8" type="ORF">TBK1r_48360</name>
</gene>
<dbReference type="Pfam" id="PF00085">
    <property type="entry name" value="Thioredoxin"/>
    <property type="match status" value="1"/>
</dbReference>
<organism evidence="8 9">
    <name type="scientific">Stieleria magnilauensis</name>
    <dbReference type="NCBI Taxonomy" id="2527963"/>
    <lineage>
        <taxon>Bacteria</taxon>
        <taxon>Pseudomonadati</taxon>
        <taxon>Planctomycetota</taxon>
        <taxon>Planctomycetia</taxon>
        <taxon>Pirellulales</taxon>
        <taxon>Pirellulaceae</taxon>
        <taxon>Stieleria</taxon>
    </lineage>
</organism>
<reference evidence="8 9" key="1">
    <citation type="submission" date="2019-02" db="EMBL/GenBank/DDBJ databases">
        <title>Deep-cultivation of Planctomycetes and their phenomic and genomic characterization uncovers novel biology.</title>
        <authorList>
            <person name="Wiegand S."/>
            <person name="Jogler M."/>
            <person name="Boedeker C."/>
            <person name="Pinto D."/>
            <person name="Vollmers J."/>
            <person name="Rivas-Marin E."/>
            <person name="Kohn T."/>
            <person name="Peeters S.H."/>
            <person name="Heuer A."/>
            <person name="Rast P."/>
            <person name="Oberbeckmann S."/>
            <person name="Bunk B."/>
            <person name="Jeske O."/>
            <person name="Meyerdierks A."/>
            <person name="Storesund J.E."/>
            <person name="Kallscheuer N."/>
            <person name="Luecker S."/>
            <person name="Lage O.M."/>
            <person name="Pohl T."/>
            <person name="Merkel B.J."/>
            <person name="Hornburger P."/>
            <person name="Mueller R.-W."/>
            <person name="Bruemmer F."/>
            <person name="Labrenz M."/>
            <person name="Spormann A.M."/>
            <person name="Op den Camp H."/>
            <person name="Overmann J."/>
            <person name="Amann R."/>
            <person name="Jetten M.S.M."/>
            <person name="Mascher T."/>
            <person name="Medema M.H."/>
            <person name="Devos D.P."/>
            <person name="Kaster A.-K."/>
            <person name="Ovreas L."/>
            <person name="Rohde M."/>
            <person name="Galperin M.Y."/>
            <person name="Jogler C."/>
        </authorList>
    </citation>
    <scope>NUCLEOTIDE SEQUENCE [LARGE SCALE GENOMIC DNA]</scope>
    <source>
        <strain evidence="8 9">TBK1r</strain>
    </source>
</reference>
<evidence type="ECO:0000256" key="3">
    <source>
        <dbReference type="ARBA" id="ARBA00022982"/>
    </source>
</evidence>
<dbReference type="PROSITE" id="PS00194">
    <property type="entry name" value="THIOREDOXIN_1"/>
    <property type="match status" value="1"/>
</dbReference>
<name>A0ABX5XWK5_9BACT</name>
<dbReference type="PANTHER" id="PTHR45663:SF11">
    <property type="entry name" value="GEO12009P1"/>
    <property type="match status" value="1"/>
</dbReference>
<dbReference type="InterPro" id="IPR036249">
    <property type="entry name" value="Thioredoxin-like_sf"/>
</dbReference>
<sequence>MSKLFSIAATSVILLALVWGCSPSRPLAHQGRQVNVPAALVEPVTIKAITTNHKSPVKPSNAGVLPLSEANFVDTVLNAGKPVLVDFYADWCGPCRMMAPVVEEIATSTNDQIMVGKLDVDANPAAAAHFKVKSLPTMLIFNNGEVVDRVIGVTSKDELMSRLQDVS</sequence>
<keyword evidence="9" id="KW-1185">Reference proteome</keyword>
<evidence type="ECO:0000256" key="1">
    <source>
        <dbReference type="ARBA" id="ARBA00008987"/>
    </source>
</evidence>
<keyword evidence="5" id="KW-0676">Redox-active center</keyword>
<dbReference type="CDD" id="cd02947">
    <property type="entry name" value="TRX_family"/>
    <property type="match status" value="1"/>
</dbReference>
<dbReference type="SUPFAM" id="SSF52833">
    <property type="entry name" value="Thioredoxin-like"/>
    <property type="match status" value="1"/>
</dbReference>
<evidence type="ECO:0000256" key="5">
    <source>
        <dbReference type="ARBA" id="ARBA00023284"/>
    </source>
</evidence>
<dbReference type="InterPro" id="IPR013766">
    <property type="entry name" value="Thioredoxin_domain"/>
</dbReference>
<evidence type="ECO:0000313" key="9">
    <source>
        <dbReference type="Proteomes" id="UP000318081"/>
    </source>
</evidence>
<dbReference type="PROSITE" id="PS51352">
    <property type="entry name" value="THIOREDOXIN_2"/>
    <property type="match status" value="1"/>
</dbReference>
<dbReference type="RefSeq" id="WP_145216068.1">
    <property type="nucleotide sequence ID" value="NZ_CP036432.1"/>
</dbReference>
<dbReference type="Gene3D" id="3.40.30.10">
    <property type="entry name" value="Glutaredoxin"/>
    <property type="match status" value="1"/>
</dbReference>
<dbReference type="NCBIfam" id="TIGR01068">
    <property type="entry name" value="thioredoxin"/>
    <property type="match status" value="1"/>
</dbReference>
<keyword evidence="2" id="KW-0813">Transport</keyword>
<feature type="domain" description="Thioredoxin" evidence="7">
    <location>
        <begin position="35"/>
        <end position="167"/>
    </location>
</feature>
<evidence type="ECO:0000256" key="2">
    <source>
        <dbReference type="ARBA" id="ARBA00022448"/>
    </source>
</evidence>
<protein>
    <recommendedName>
        <fullName evidence="6">Thioredoxin</fullName>
    </recommendedName>
</protein>
<proteinExistence type="inferred from homology"/>
<evidence type="ECO:0000256" key="6">
    <source>
        <dbReference type="NCBIfam" id="TIGR01068"/>
    </source>
</evidence>
<dbReference type="PANTHER" id="PTHR45663">
    <property type="entry name" value="GEO12009P1"/>
    <property type="match status" value="1"/>
</dbReference>
<evidence type="ECO:0000313" key="8">
    <source>
        <dbReference type="EMBL" id="QDV85820.1"/>
    </source>
</evidence>
<dbReference type="EMBL" id="CP036432">
    <property type="protein sequence ID" value="QDV85820.1"/>
    <property type="molecule type" value="Genomic_DNA"/>
</dbReference>
<evidence type="ECO:0000256" key="4">
    <source>
        <dbReference type="ARBA" id="ARBA00023157"/>
    </source>
</evidence>
<comment type="similarity">
    <text evidence="1">Belongs to the thioredoxin family.</text>
</comment>